<keyword evidence="4" id="KW-1185">Reference proteome</keyword>
<dbReference type="AlphaFoldDB" id="A0ABD1S5P4"/>
<feature type="signal peptide" evidence="2">
    <location>
        <begin position="1"/>
        <end position="22"/>
    </location>
</feature>
<reference evidence="4" key="1">
    <citation type="submission" date="2024-07" db="EMBL/GenBank/DDBJ databases">
        <title>Two chromosome-level genome assemblies of Korean endemic species Abeliophyllum distichum and Forsythia ovata (Oleaceae).</title>
        <authorList>
            <person name="Jang H."/>
        </authorList>
    </citation>
    <scope>NUCLEOTIDE SEQUENCE [LARGE SCALE GENOMIC DNA]</scope>
</reference>
<dbReference type="Proteomes" id="UP001604277">
    <property type="component" value="Unassembled WGS sequence"/>
</dbReference>
<dbReference type="EMBL" id="JBFOLJ010000011">
    <property type="protein sequence ID" value="KAL2496054.1"/>
    <property type="molecule type" value="Genomic_DNA"/>
</dbReference>
<evidence type="ECO:0000313" key="4">
    <source>
        <dbReference type="Proteomes" id="UP001604277"/>
    </source>
</evidence>
<accession>A0ABD1S5P4</accession>
<proteinExistence type="predicted"/>
<evidence type="ECO:0000256" key="1">
    <source>
        <dbReference type="SAM" id="MobiDB-lite"/>
    </source>
</evidence>
<feature type="chain" id="PRO_5044769515" evidence="2">
    <location>
        <begin position="23"/>
        <end position="198"/>
    </location>
</feature>
<keyword evidence="2" id="KW-0732">Signal</keyword>
<evidence type="ECO:0000313" key="3">
    <source>
        <dbReference type="EMBL" id="KAL2496054.1"/>
    </source>
</evidence>
<gene>
    <name evidence="3" type="ORF">Fot_39811</name>
</gene>
<protein>
    <submittedName>
        <fullName evidence="3">Uncharacterized protein</fullName>
    </submittedName>
</protein>
<evidence type="ECO:0000256" key="2">
    <source>
        <dbReference type="SAM" id="SignalP"/>
    </source>
</evidence>
<feature type="region of interest" description="Disordered" evidence="1">
    <location>
        <begin position="176"/>
        <end position="198"/>
    </location>
</feature>
<name>A0ABD1S5P4_9LAMI</name>
<sequence length="198" mass="21326">MASAKLVQLKFIVLLCLSLCSANKVKTDSKNEKPNHVSSSQLRIAKIAARVGGSFNSTTSSVDHVGSVPGGDCGGGRGFYGDGDGPGNCCCESCGLGLGPKPGQLHGEIHPDPNRDSCCQIDKSASDSSDPDSTWFCCNCPDGIWIETWRWAVKLNSQEASHNRLTQINLDKLATKAYKPNKKRHNNQPRSSIEEKVH</sequence>
<organism evidence="3 4">
    <name type="scientific">Forsythia ovata</name>
    <dbReference type="NCBI Taxonomy" id="205694"/>
    <lineage>
        <taxon>Eukaryota</taxon>
        <taxon>Viridiplantae</taxon>
        <taxon>Streptophyta</taxon>
        <taxon>Embryophyta</taxon>
        <taxon>Tracheophyta</taxon>
        <taxon>Spermatophyta</taxon>
        <taxon>Magnoliopsida</taxon>
        <taxon>eudicotyledons</taxon>
        <taxon>Gunneridae</taxon>
        <taxon>Pentapetalae</taxon>
        <taxon>asterids</taxon>
        <taxon>lamiids</taxon>
        <taxon>Lamiales</taxon>
        <taxon>Oleaceae</taxon>
        <taxon>Forsythieae</taxon>
        <taxon>Forsythia</taxon>
    </lineage>
</organism>
<comment type="caution">
    <text evidence="3">The sequence shown here is derived from an EMBL/GenBank/DDBJ whole genome shotgun (WGS) entry which is preliminary data.</text>
</comment>